<dbReference type="GO" id="GO:0050661">
    <property type="term" value="F:NADP binding"/>
    <property type="evidence" value="ECO:0007669"/>
    <property type="project" value="InterPro"/>
</dbReference>
<keyword evidence="2" id="KW-0285">Flavoprotein</keyword>
<feature type="chain" id="PRO_5042006775" evidence="5">
    <location>
        <begin position="17"/>
        <end position="365"/>
    </location>
</feature>
<keyword evidence="5" id="KW-0732">Signal</keyword>
<reference evidence="6" key="1">
    <citation type="journal article" date="2023" name="Mol. Phylogenet. Evol.">
        <title>Genome-scale phylogeny and comparative genomics of the fungal order Sordariales.</title>
        <authorList>
            <person name="Hensen N."/>
            <person name="Bonometti L."/>
            <person name="Westerberg I."/>
            <person name="Brannstrom I.O."/>
            <person name="Guillou S."/>
            <person name="Cros-Aarteil S."/>
            <person name="Calhoun S."/>
            <person name="Haridas S."/>
            <person name="Kuo A."/>
            <person name="Mondo S."/>
            <person name="Pangilinan J."/>
            <person name="Riley R."/>
            <person name="LaButti K."/>
            <person name="Andreopoulos B."/>
            <person name="Lipzen A."/>
            <person name="Chen C."/>
            <person name="Yan M."/>
            <person name="Daum C."/>
            <person name="Ng V."/>
            <person name="Clum A."/>
            <person name="Steindorff A."/>
            <person name="Ohm R.A."/>
            <person name="Martin F."/>
            <person name="Silar P."/>
            <person name="Natvig D.O."/>
            <person name="Lalanne C."/>
            <person name="Gautier V."/>
            <person name="Ament-Velasquez S.L."/>
            <person name="Kruys A."/>
            <person name="Hutchinson M.I."/>
            <person name="Powell A.J."/>
            <person name="Barry K."/>
            <person name="Miller A.N."/>
            <person name="Grigoriev I.V."/>
            <person name="Debuchy R."/>
            <person name="Gladieux P."/>
            <person name="Hiltunen Thoren M."/>
            <person name="Johannesson H."/>
        </authorList>
    </citation>
    <scope>NUCLEOTIDE SEQUENCE</scope>
    <source>
        <strain evidence="6">CBS 958.72</strain>
    </source>
</reference>
<dbReference type="AlphaFoldDB" id="A0AAE0K336"/>
<organism evidence="6 7">
    <name type="scientific">Lasiosphaeria ovina</name>
    <dbReference type="NCBI Taxonomy" id="92902"/>
    <lineage>
        <taxon>Eukaryota</taxon>
        <taxon>Fungi</taxon>
        <taxon>Dikarya</taxon>
        <taxon>Ascomycota</taxon>
        <taxon>Pezizomycotina</taxon>
        <taxon>Sordariomycetes</taxon>
        <taxon>Sordariomycetidae</taxon>
        <taxon>Sordariales</taxon>
        <taxon>Lasiosphaeriaceae</taxon>
        <taxon>Lasiosphaeria</taxon>
    </lineage>
</organism>
<dbReference type="PANTHER" id="PTHR23023">
    <property type="entry name" value="DIMETHYLANILINE MONOOXYGENASE"/>
    <property type="match status" value="1"/>
</dbReference>
<comment type="similarity">
    <text evidence="1">Belongs to the FMO family.</text>
</comment>
<accession>A0AAE0K336</accession>
<dbReference type="GO" id="GO:0004499">
    <property type="term" value="F:N,N-dimethylaniline monooxygenase activity"/>
    <property type="evidence" value="ECO:0007669"/>
    <property type="project" value="InterPro"/>
</dbReference>
<keyword evidence="4" id="KW-0560">Oxidoreductase</keyword>
<name>A0AAE0K336_9PEZI</name>
<dbReference type="InterPro" id="IPR036188">
    <property type="entry name" value="FAD/NAD-bd_sf"/>
</dbReference>
<evidence type="ECO:0000256" key="3">
    <source>
        <dbReference type="ARBA" id="ARBA00022827"/>
    </source>
</evidence>
<evidence type="ECO:0000313" key="7">
    <source>
        <dbReference type="Proteomes" id="UP001287356"/>
    </source>
</evidence>
<dbReference type="SUPFAM" id="SSF51905">
    <property type="entry name" value="FAD/NAD(P)-binding domain"/>
    <property type="match status" value="1"/>
</dbReference>
<dbReference type="EMBL" id="JAULSN010000006">
    <property type="protein sequence ID" value="KAK3369173.1"/>
    <property type="molecule type" value="Genomic_DNA"/>
</dbReference>
<dbReference type="InterPro" id="IPR050346">
    <property type="entry name" value="FMO-like"/>
</dbReference>
<proteinExistence type="inferred from homology"/>
<keyword evidence="7" id="KW-1185">Reference proteome</keyword>
<evidence type="ECO:0000256" key="1">
    <source>
        <dbReference type="ARBA" id="ARBA00009183"/>
    </source>
</evidence>
<comment type="caution">
    <text evidence="6">The sequence shown here is derived from an EMBL/GenBank/DDBJ whole genome shotgun (WGS) entry which is preliminary data.</text>
</comment>
<dbReference type="Pfam" id="PF00743">
    <property type="entry name" value="FMO-like"/>
    <property type="match status" value="1"/>
</dbReference>
<evidence type="ECO:0000313" key="6">
    <source>
        <dbReference type="EMBL" id="KAK3369173.1"/>
    </source>
</evidence>
<keyword evidence="3" id="KW-0274">FAD</keyword>
<sequence>MWKILLYLVAEQAFWSVTIFEQRATVGGIPDRSSKYEQEFVTPVYDELESNIAKSSKWQLTTKDLSSESASSQTTTQVYDAVVAANGHFEVPSMPEIDGLAAWTQQHPDSVLHSLTYRNAAMFKGKKTIVVGTGASGSEIATHFEGVCKQPVIVSKRSHTPGSDDSATRLMLPSIVELVPQGRKVRFANGHVEQDVGHIIFCTGHLCRFPFLPQIPSLYDGLCTRNLYQKIFYIGQPTLAFVAMPMKSVPFASSESQGAAIARPWFNRLSLPSEALMRGWDEAFLLKYGSRKATPLEAAAFNVSAMNDLHGWSLQATKWQALGNGGLGMLPPRWGEIEMWIRERLGQIKAAFTAKGEAPPSYQDA</sequence>
<dbReference type="SUPFAM" id="SSF51971">
    <property type="entry name" value="Nucleotide-binding domain"/>
    <property type="match status" value="1"/>
</dbReference>
<keyword evidence="6" id="KW-0503">Monooxygenase</keyword>
<dbReference type="Gene3D" id="3.50.50.60">
    <property type="entry name" value="FAD/NAD(P)-binding domain"/>
    <property type="match status" value="3"/>
</dbReference>
<evidence type="ECO:0000256" key="5">
    <source>
        <dbReference type="SAM" id="SignalP"/>
    </source>
</evidence>
<dbReference type="Proteomes" id="UP001287356">
    <property type="component" value="Unassembled WGS sequence"/>
</dbReference>
<evidence type="ECO:0000256" key="2">
    <source>
        <dbReference type="ARBA" id="ARBA00022630"/>
    </source>
</evidence>
<dbReference type="GO" id="GO:0050660">
    <property type="term" value="F:flavin adenine dinucleotide binding"/>
    <property type="evidence" value="ECO:0007669"/>
    <property type="project" value="InterPro"/>
</dbReference>
<feature type="signal peptide" evidence="5">
    <location>
        <begin position="1"/>
        <end position="16"/>
    </location>
</feature>
<protein>
    <submittedName>
        <fullName evidence="6">Thiol-specific monooxygenase</fullName>
    </submittedName>
</protein>
<gene>
    <name evidence="6" type="ORF">B0T24DRAFT_650888</name>
</gene>
<reference evidence="6" key="2">
    <citation type="submission" date="2023-06" db="EMBL/GenBank/DDBJ databases">
        <authorList>
            <consortium name="Lawrence Berkeley National Laboratory"/>
            <person name="Haridas S."/>
            <person name="Hensen N."/>
            <person name="Bonometti L."/>
            <person name="Westerberg I."/>
            <person name="Brannstrom I.O."/>
            <person name="Guillou S."/>
            <person name="Cros-Aarteil S."/>
            <person name="Calhoun S."/>
            <person name="Kuo A."/>
            <person name="Mondo S."/>
            <person name="Pangilinan J."/>
            <person name="Riley R."/>
            <person name="Labutti K."/>
            <person name="Andreopoulos B."/>
            <person name="Lipzen A."/>
            <person name="Chen C."/>
            <person name="Yanf M."/>
            <person name="Daum C."/>
            <person name="Ng V."/>
            <person name="Clum A."/>
            <person name="Steindorff A."/>
            <person name="Ohm R."/>
            <person name="Martin F."/>
            <person name="Silar P."/>
            <person name="Natvig D."/>
            <person name="Lalanne C."/>
            <person name="Gautier V."/>
            <person name="Ament-Velasquez S.L."/>
            <person name="Kruys A."/>
            <person name="Hutchinson M.I."/>
            <person name="Powell A.J."/>
            <person name="Barry K."/>
            <person name="Miller A.N."/>
            <person name="Grigoriev I.V."/>
            <person name="Debuchy R."/>
            <person name="Gladieux P."/>
            <person name="Thoren M.H."/>
            <person name="Johannesson H."/>
        </authorList>
    </citation>
    <scope>NUCLEOTIDE SEQUENCE</scope>
    <source>
        <strain evidence="6">CBS 958.72</strain>
    </source>
</reference>
<evidence type="ECO:0000256" key="4">
    <source>
        <dbReference type="ARBA" id="ARBA00023002"/>
    </source>
</evidence>
<dbReference type="InterPro" id="IPR020946">
    <property type="entry name" value="Flavin_mOase-like"/>
</dbReference>